<name>A0A834A3P0_9CHIR</name>
<gene>
    <name evidence="1" type="ORF">HJG60_011220</name>
</gene>
<evidence type="ECO:0000313" key="2">
    <source>
        <dbReference type="Proteomes" id="UP000664940"/>
    </source>
</evidence>
<organism evidence="1 2">
    <name type="scientific">Phyllostomus discolor</name>
    <name type="common">pale spear-nosed bat</name>
    <dbReference type="NCBI Taxonomy" id="89673"/>
    <lineage>
        <taxon>Eukaryota</taxon>
        <taxon>Metazoa</taxon>
        <taxon>Chordata</taxon>
        <taxon>Craniata</taxon>
        <taxon>Vertebrata</taxon>
        <taxon>Euteleostomi</taxon>
        <taxon>Mammalia</taxon>
        <taxon>Eutheria</taxon>
        <taxon>Laurasiatheria</taxon>
        <taxon>Chiroptera</taxon>
        <taxon>Yangochiroptera</taxon>
        <taxon>Phyllostomidae</taxon>
        <taxon>Phyllostominae</taxon>
        <taxon>Phyllostomus</taxon>
    </lineage>
</organism>
<dbReference type="EMBL" id="JABVXQ010000006">
    <property type="protein sequence ID" value="KAF6104213.1"/>
    <property type="molecule type" value="Genomic_DNA"/>
</dbReference>
<dbReference type="AlphaFoldDB" id="A0A834A3P0"/>
<comment type="caution">
    <text evidence="1">The sequence shown here is derived from an EMBL/GenBank/DDBJ whole genome shotgun (WGS) entry which is preliminary data.</text>
</comment>
<sequence>MSLVKGAFGYEFIHFNRKKICILLVMLSQHFQIQFSGSLKMDFTWWWCYISLSSPVSLAMESDVVILDVEAEVLPLYILSKKNSSLSDKSLSCSFWPTFFLGVALRGLYISPRLLQKSPSSILHSSEHFLCQRVEKNPLELPSLPSFDAVL</sequence>
<accession>A0A834A3P0</accession>
<reference evidence="1 2" key="1">
    <citation type="journal article" date="2020" name="Nature">
        <title>Six reference-quality genomes reveal evolution of bat adaptations.</title>
        <authorList>
            <person name="Jebb D."/>
            <person name="Huang Z."/>
            <person name="Pippel M."/>
            <person name="Hughes G.M."/>
            <person name="Lavrichenko K."/>
            <person name="Devanna P."/>
            <person name="Winkler S."/>
            <person name="Jermiin L.S."/>
            <person name="Skirmuntt E.C."/>
            <person name="Katzourakis A."/>
            <person name="Burkitt-Gray L."/>
            <person name="Ray D.A."/>
            <person name="Sullivan K.A.M."/>
            <person name="Roscito J.G."/>
            <person name="Kirilenko B.M."/>
            <person name="Davalos L.M."/>
            <person name="Corthals A.P."/>
            <person name="Power M.L."/>
            <person name="Jones G."/>
            <person name="Ransome R.D."/>
            <person name="Dechmann D.K.N."/>
            <person name="Locatelli A.G."/>
            <person name="Puechmaille S.J."/>
            <person name="Fedrigo O."/>
            <person name="Jarvis E.D."/>
            <person name="Hiller M."/>
            <person name="Vernes S.C."/>
            <person name="Myers E.W."/>
            <person name="Teeling E.C."/>
        </authorList>
    </citation>
    <scope>NUCLEOTIDE SEQUENCE [LARGE SCALE GENOMIC DNA]</scope>
    <source>
        <strain evidence="1">Bat1K_MPI-CBG_1</strain>
    </source>
</reference>
<protein>
    <submittedName>
        <fullName evidence="1">Uncharacterized protein</fullName>
    </submittedName>
</protein>
<evidence type="ECO:0000313" key="1">
    <source>
        <dbReference type="EMBL" id="KAF6104213.1"/>
    </source>
</evidence>
<proteinExistence type="predicted"/>
<dbReference type="Proteomes" id="UP000664940">
    <property type="component" value="Unassembled WGS sequence"/>
</dbReference>